<dbReference type="GO" id="GO:0140664">
    <property type="term" value="F:ATP-dependent DNA damage sensor activity"/>
    <property type="evidence" value="ECO:0007669"/>
    <property type="project" value="InterPro"/>
</dbReference>
<evidence type="ECO:0000259" key="4">
    <source>
        <dbReference type="SMART" id="SM00534"/>
    </source>
</evidence>
<dbReference type="AlphaFoldDB" id="A0A124FYM7"/>
<comment type="caution">
    <text evidence="5">The sequence shown here is derived from an EMBL/GenBank/DDBJ whole genome shotgun (WGS) entry which is preliminary data.</text>
</comment>
<dbReference type="Proteomes" id="UP000054092">
    <property type="component" value="Unassembled WGS sequence"/>
</dbReference>
<keyword evidence="3" id="KW-0238">DNA-binding</keyword>
<dbReference type="PATRIC" id="fig|1184387.3.peg.712"/>
<dbReference type="InterPro" id="IPR036187">
    <property type="entry name" value="DNA_mismatch_repair_MutS_sf"/>
</dbReference>
<evidence type="ECO:0000313" key="6">
    <source>
        <dbReference type="Proteomes" id="UP000054092"/>
    </source>
</evidence>
<gene>
    <name evidence="5" type="ORF">XD94_0383</name>
</gene>
<protein>
    <submittedName>
        <fullName evidence="5">Mismatch repair ATPase (MutS family)</fullName>
    </submittedName>
</protein>
<dbReference type="Pfam" id="PF00488">
    <property type="entry name" value="MutS_V"/>
    <property type="match status" value="1"/>
</dbReference>
<dbReference type="PANTHER" id="PTHR11361">
    <property type="entry name" value="DNA MISMATCH REPAIR PROTEIN MUTS FAMILY MEMBER"/>
    <property type="match status" value="1"/>
</dbReference>
<dbReference type="SMART" id="SM00534">
    <property type="entry name" value="MUTSac"/>
    <property type="match status" value="1"/>
</dbReference>
<organism evidence="5 6">
    <name type="scientific">Mesotoga prima</name>
    <dbReference type="NCBI Taxonomy" id="1184387"/>
    <lineage>
        <taxon>Bacteria</taxon>
        <taxon>Thermotogati</taxon>
        <taxon>Thermotogota</taxon>
        <taxon>Thermotogae</taxon>
        <taxon>Kosmotogales</taxon>
        <taxon>Kosmotogaceae</taxon>
        <taxon>Mesotoga</taxon>
    </lineage>
</organism>
<proteinExistence type="predicted"/>
<dbReference type="GO" id="GO:0030983">
    <property type="term" value="F:mismatched DNA binding"/>
    <property type="evidence" value="ECO:0007669"/>
    <property type="project" value="InterPro"/>
</dbReference>
<reference evidence="6" key="1">
    <citation type="journal article" date="2015" name="MBio">
        <title>Genome-Resolved Metagenomic Analysis Reveals Roles for Candidate Phyla and Other Microbial Community Members in Biogeochemical Transformations in Oil Reservoirs.</title>
        <authorList>
            <person name="Hu P."/>
            <person name="Tom L."/>
            <person name="Singh A."/>
            <person name="Thomas B.C."/>
            <person name="Baker B.J."/>
            <person name="Piceno Y.M."/>
            <person name="Andersen G.L."/>
            <person name="Banfield J.F."/>
        </authorList>
    </citation>
    <scope>NUCLEOTIDE SEQUENCE [LARGE SCALE GENOMIC DNA]</scope>
</reference>
<feature type="domain" description="DNA mismatch repair proteins mutS family" evidence="4">
    <location>
        <begin position="256"/>
        <end position="454"/>
    </location>
</feature>
<dbReference type="SUPFAM" id="SSF52540">
    <property type="entry name" value="P-loop containing nucleoside triphosphate hydrolases"/>
    <property type="match status" value="1"/>
</dbReference>
<accession>A0A124FYM7</accession>
<dbReference type="GO" id="GO:0005524">
    <property type="term" value="F:ATP binding"/>
    <property type="evidence" value="ECO:0007669"/>
    <property type="project" value="UniProtKB-KW"/>
</dbReference>
<dbReference type="EMBL" id="LGGP01000044">
    <property type="protein sequence ID" value="KUK81640.1"/>
    <property type="molecule type" value="Genomic_DNA"/>
</dbReference>
<dbReference type="InterPro" id="IPR000432">
    <property type="entry name" value="DNA_mismatch_repair_MutS_C"/>
</dbReference>
<dbReference type="SUPFAM" id="SSF48334">
    <property type="entry name" value="DNA repair protein MutS, domain III"/>
    <property type="match status" value="1"/>
</dbReference>
<dbReference type="InterPro" id="IPR027417">
    <property type="entry name" value="P-loop_NTPase"/>
</dbReference>
<dbReference type="Gene3D" id="1.10.1420.10">
    <property type="match status" value="1"/>
</dbReference>
<evidence type="ECO:0000256" key="2">
    <source>
        <dbReference type="ARBA" id="ARBA00022840"/>
    </source>
</evidence>
<evidence type="ECO:0000313" key="5">
    <source>
        <dbReference type="EMBL" id="KUK81640.1"/>
    </source>
</evidence>
<dbReference type="InterPro" id="IPR045076">
    <property type="entry name" value="MutS"/>
</dbReference>
<dbReference type="GO" id="GO:0006298">
    <property type="term" value="P:mismatch repair"/>
    <property type="evidence" value="ECO:0007669"/>
    <property type="project" value="InterPro"/>
</dbReference>
<keyword evidence="2" id="KW-0067">ATP-binding</keyword>
<keyword evidence="1" id="KW-0547">Nucleotide-binding</keyword>
<evidence type="ECO:0000256" key="1">
    <source>
        <dbReference type="ARBA" id="ARBA00022741"/>
    </source>
</evidence>
<dbReference type="Gene3D" id="3.40.50.300">
    <property type="entry name" value="P-loop containing nucleotide triphosphate hydrolases"/>
    <property type="match status" value="1"/>
</dbReference>
<name>A0A124FYM7_9BACT</name>
<evidence type="ECO:0000256" key="3">
    <source>
        <dbReference type="ARBA" id="ARBA00023125"/>
    </source>
</evidence>
<sequence length="457" mass="52191">MKYLDCGFEYIISLIEPITPIGREALRNLTFLTTRKSIEEIHRRQEEILKKEEIVPSLKRILSRIRDVRGTISNLSGGNLLEDIELFEIKSFTYWCEKLREELGTCGSWMQLPCLSPVFSILDPDNSQTESFYISNNFDDALGEVRKELHRLQRIGGEHTKSLDELVQKNFEIERRVRADLSDRLREYRDVLEEAINKTGNIDLVIAFTDLNKKLGLRKPEISSGEYEFEDLFNPEISESLRKKGKEFQPFSANFGRKVVIVGGNMTGKSVLLRSVALLQTMFQYGLFVPANKAFIPVYESVVYFSGDKQSFTDGLSSFAGEIQHLKEAIEIVQADIAGLFLFDEIGRSTNPVEGPAFLIASADYLGRNPKCRSIFTSHYEEALQINSAQLFMIKGVDHHRIETERDREISYYVDHSLVEMRDKVIFPKEAIAIARIMGLDKEFIELIKGNIVGGCE</sequence>